<gene>
    <name evidence="5" type="primary">yvoA_4</name>
    <name evidence="5" type="ORF">MOMUL_27150</name>
</gene>
<comment type="caution">
    <text evidence="5">The sequence shown here is derived from an EMBL/GenBank/DDBJ whole genome shotgun (WGS) entry which is preliminary data.</text>
</comment>
<dbReference type="SUPFAM" id="SSF64288">
    <property type="entry name" value="Chorismate lyase-like"/>
    <property type="match status" value="1"/>
</dbReference>
<evidence type="ECO:0000313" key="5">
    <source>
        <dbReference type="EMBL" id="KYH31040.1"/>
    </source>
</evidence>
<dbReference type="SUPFAM" id="SSF46785">
    <property type="entry name" value="Winged helix' DNA-binding domain"/>
    <property type="match status" value="1"/>
</dbReference>
<accession>A0A151AU03</accession>
<dbReference type="Pfam" id="PF00392">
    <property type="entry name" value="GntR"/>
    <property type="match status" value="1"/>
</dbReference>
<dbReference type="InterPro" id="IPR036390">
    <property type="entry name" value="WH_DNA-bd_sf"/>
</dbReference>
<dbReference type="PATRIC" id="fig|1122241.3.peg.2885"/>
<reference evidence="5 6" key="1">
    <citation type="submission" date="2016-02" db="EMBL/GenBank/DDBJ databases">
        <title>Genome sequence of Moorella mulderi DSM 14980.</title>
        <authorList>
            <person name="Poehlein A."/>
            <person name="Daniel R."/>
        </authorList>
    </citation>
    <scope>NUCLEOTIDE SEQUENCE [LARGE SCALE GENOMIC DNA]</scope>
    <source>
        <strain evidence="5 6">DSM 14980</strain>
    </source>
</reference>
<evidence type="ECO:0000256" key="2">
    <source>
        <dbReference type="ARBA" id="ARBA00023125"/>
    </source>
</evidence>
<dbReference type="CDD" id="cd07377">
    <property type="entry name" value="WHTH_GntR"/>
    <property type="match status" value="1"/>
</dbReference>
<dbReference type="OrthoDB" id="457376at2"/>
<dbReference type="InterPro" id="IPR000524">
    <property type="entry name" value="Tscrpt_reg_HTH_GntR"/>
</dbReference>
<evidence type="ECO:0000259" key="4">
    <source>
        <dbReference type="PROSITE" id="PS50949"/>
    </source>
</evidence>
<dbReference type="InterPro" id="IPR028978">
    <property type="entry name" value="Chorismate_lyase_/UTRA_dom_sf"/>
</dbReference>
<dbReference type="Proteomes" id="UP000075670">
    <property type="component" value="Unassembled WGS sequence"/>
</dbReference>
<dbReference type="PANTHER" id="PTHR44846:SF1">
    <property type="entry name" value="MANNOSYL-D-GLYCERATE TRANSPORT_METABOLISM SYSTEM REPRESSOR MNGR-RELATED"/>
    <property type="match status" value="1"/>
</dbReference>
<dbReference type="RefSeq" id="WP_062285582.1">
    <property type="nucleotide sequence ID" value="NZ_LTBC01000016.1"/>
</dbReference>
<evidence type="ECO:0000256" key="1">
    <source>
        <dbReference type="ARBA" id="ARBA00023015"/>
    </source>
</evidence>
<keyword evidence="2" id="KW-0238">DNA-binding</keyword>
<proteinExistence type="predicted"/>
<dbReference type="GO" id="GO:0003700">
    <property type="term" value="F:DNA-binding transcription factor activity"/>
    <property type="evidence" value="ECO:0007669"/>
    <property type="project" value="InterPro"/>
</dbReference>
<dbReference type="Gene3D" id="1.10.10.10">
    <property type="entry name" value="Winged helix-like DNA-binding domain superfamily/Winged helix DNA-binding domain"/>
    <property type="match status" value="1"/>
</dbReference>
<evidence type="ECO:0000256" key="3">
    <source>
        <dbReference type="ARBA" id="ARBA00023163"/>
    </source>
</evidence>
<dbReference type="PRINTS" id="PR00035">
    <property type="entry name" value="HTHGNTR"/>
</dbReference>
<dbReference type="InterPro" id="IPR036388">
    <property type="entry name" value="WH-like_DNA-bd_sf"/>
</dbReference>
<dbReference type="Pfam" id="PF07702">
    <property type="entry name" value="UTRA"/>
    <property type="match status" value="1"/>
</dbReference>
<dbReference type="EMBL" id="LTBC01000016">
    <property type="protein sequence ID" value="KYH31040.1"/>
    <property type="molecule type" value="Genomic_DNA"/>
</dbReference>
<dbReference type="InterPro" id="IPR011663">
    <property type="entry name" value="UTRA"/>
</dbReference>
<dbReference type="PANTHER" id="PTHR44846">
    <property type="entry name" value="MANNOSYL-D-GLYCERATE TRANSPORT/METABOLISM SYSTEM REPRESSOR MNGR-RELATED"/>
    <property type="match status" value="1"/>
</dbReference>
<keyword evidence="6" id="KW-1185">Reference proteome</keyword>
<dbReference type="GO" id="GO:0003677">
    <property type="term" value="F:DNA binding"/>
    <property type="evidence" value="ECO:0007669"/>
    <property type="project" value="UniProtKB-KW"/>
</dbReference>
<dbReference type="FunFam" id="1.10.10.10:FF:000079">
    <property type="entry name" value="GntR family transcriptional regulator"/>
    <property type="match status" value="1"/>
</dbReference>
<dbReference type="GO" id="GO:0045892">
    <property type="term" value="P:negative regulation of DNA-templated transcription"/>
    <property type="evidence" value="ECO:0007669"/>
    <property type="project" value="TreeGrafter"/>
</dbReference>
<organism evidence="5 6">
    <name type="scientific">Moorella mulderi DSM 14980</name>
    <dbReference type="NCBI Taxonomy" id="1122241"/>
    <lineage>
        <taxon>Bacteria</taxon>
        <taxon>Bacillati</taxon>
        <taxon>Bacillota</taxon>
        <taxon>Clostridia</taxon>
        <taxon>Neomoorellales</taxon>
        <taxon>Neomoorellaceae</taxon>
        <taxon>Neomoorella</taxon>
    </lineage>
</organism>
<dbReference type="Gene3D" id="3.40.1410.10">
    <property type="entry name" value="Chorismate lyase-like"/>
    <property type="match status" value="1"/>
</dbReference>
<keyword evidence="3" id="KW-0804">Transcription</keyword>
<evidence type="ECO:0000313" key="6">
    <source>
        <dbReference type="Proteomes" id="UP000075670"/>
    </source>
</evidence>
<feature type="domain" description="HTH gntR-type" evidence="4">
    <location>
        <begin position="8"/>
        <end position="76"/>
    </location>
</feature>
<keyword evidence="1" id="KW-0805">Transcription regulation</keyword>
<dbReference type="InterPro" id="IPR050679">
    <property type="entry name" value="Bact_HTH_transcr_reg"/>
</dbReference>
<name>A0A151AU03_9FIRM</name>
<dbReference type="AlphaFoldDB" id="A0A151AU03"/>
<dbReference type="PROSITE" id="PS50949">
    <property type="entry name" value="HTH_GNTR"/>
    <property type="match status" value="1"/>
</dbReference>
<protein>
    <submittedName>
        <fullName evidence="5">HTH-type transcriptional repressor YvoA</fullName>
    </submittedName>
</protein>
<dbReference type="SMART" id="SM00345">
    <property type="entry name" value="HTH_GNTR"/>
    <property type="match status" value="1"/>
</dbReference>
<dbReference type="SMART" id="SM00866">
    <property type="entry name" value="UTRA"/>
    <property type="match status" value="1"/>
</dbReference>
<sequence>MFERDSPVPLYHQVADYLRQQIQNNILKPGDRIPSDWEMVKEFKISRQTARQAIAELVAEGWVFRRSGKGTFVATPKISSQLSTMIGFSQKMAQQGFRVSTQLISAGVVPATTTVASSLKVAPGEKVIEIKRLRLVDEQPAVLQWSYLPFPRCAALLEVDLRVESLIKTLHQKCGIRLVRSRDTVQPVVAKGIEAKILGVKEGEPLLVVEGVLYTEGNEPIRYGKGLYRGDMFKLTVENYEVLGQRSSSEAT</sequence>